<evidence type="ECO:0000313" key="11">
    <source>
        <dbReference type="EMBL" id="SDW17397.1"/>
    </source>
</evidence>
<evidence type="ECO:0000256" key="8">
    <source>
        <dbReference type="ARBA" id="ARBA00023209"/>
    </source>
</evidence>
<dbReference type="NCBIfam" id="TIGR00023">
    <property type="entry name" value="glycerol-3-phosphate 1-O-acyltransferase PlsY"/>
    <property type="match status" value="1"/>
</dbReference>
<dbReference type="PANTHER" id="PTHR30309">
    <property type="entry name" value="INNER MEMBRANE PROTEIN YGIH"/>
    <property type="match status" value="1"/>
</dbReference>
<dbReference type="HAMAP" id="MF_01043">
    <property type="entry name" value="PlsY"/>
    <property type="match status" value="1"/>
</dbReference>
<evidence type="ECO:0000256" key="5">
    <source>
        <dbReference type="ARBA" id="ARBA00022989"/>
    </source>
</evidence>
<dbReference type="InterPro" id="IPR003811">
    <property type="entry name" value="G3P_acylTferase_PlsY"/>
</dbReference>
<accession>A0A1H2RDA6</accession>
<dbReference type="AlphaFoldDB" id="A0A1H2RDA6"/>
<dbReference type="EC" id="2.3.1.275" evidence="10"/>
<dbReference type="EMBL" id="FNNC01000001">
    <property type="protein sequence ID" value="SDW17397.1"/>
    <property type="molecule type" value="Genomic_DNA"/>
</dbReference>
<dbReference type="OrthoDB" id="9777124at2"/>
<evidence type="ECO:0000256" key="4">
    <source>
        <dbReference type="ARBA" id="ARBA00022692"/>
    </source>
</evidence>
<keyword evidence="12" id="KW-1185">Reference proteome</keyword>
<comment type="function">
    <text evidence="10">Catalyzes the transfer of an acyl group from acyl-phosphate (acyl-PO(4)) to glycerol-3-phosphate (G3P) to form lysophosphatidic acid (LPA). This enzyme utilizes acyl-phosphate as fatty acyl donor, but not acyl-CoA or acyl-ACP.</text>
</comment>
<dbReference type="STRING" id="1122204.SAMN05421781_0711"/>
<dbReference type="RefSeq" id="WP_091611232.1">
    <property type="nucleotide sequence ID" value="NZ_FNNC01000001.1"/>
</dbReference>
<evidence type="ECO:0000256" key="3">
    <source>
        <dbReference type="ARBA" id="ARBA00022679"/>
    </source>
</evidence>
<keyword evidence="11" id="KW-0012">Acyltransferase</keyword>
<keyword evidence="4 10" id="KW-0812">Transmembrane</keyword>
<dbReference type="GO" id="GO:0008654">
    <property type="term" value="P:phospholipid biosynthetic process"/>
    <property type="evidence" value="ECO:0007669"/>
    <property type="project" value="UniProtKB-UniRule"/>
</dbReference>
<evidence type="ECO:0000256" key="1">
    <source>
        <dbReference type="ARBA" id="ARBA00022475"/>
    </source>
</evidence>
<keyword evidence="5 10" id="KW-1133">Transmembrane helix</keyword>
<comment type="subcellular location">
    <subcellularLocation>
        <location evidence="10">Cell membrane</location>
        <topology evidence="10">Multi-pass membrane protein</topology>
    </subcellularLocation>
</comment>
<dbReference type="SMART" id="SM01207">
    <property type="entry name" value="G3P_acyltransf"/>
    <property type="match status" value="1"/>
</dbReference>
<evidence type="ECO:0000256" key="7">
    <source>
        <dbReference type="ARBA" id="ARBA00023136"/>
    </source>
</evidence>
<feature type="transmembrane region" description="Helical" evidence="10">
    <location>
        <begin position="52"/>
        <end position="74"/>
    </location>
</feature>
<comment type="catalytic activity">
    <reaction evidence="10">
        <text>an acyl phosphate + sn-glycerol 3-phosphate = a 1-acyl-sn-glycero-3-phosphate + phosphate</text>
        <dbReference type="Rhea" id="RHEA:34075"/>
        <dbReference type="ChEBI" id="CHEBI:43474"/>
        <dbReference type="ChEBI" id="CHEBI:57597"/>
        <dbReference type="ChEBI" id="CHEBI:57970"/>
        <dbReference type="ChEBI" id="CHEBI:59918"/>
        <dbReference type="EC" id="2.3.1.275"/>
    </reaction>
</comment>
<dbReference type="PANTHER" id="PTHR30309:SF0">
    <property type="entry name" value="GLYCEROL-3-PHOSPHATE ACYLTRANSFERASE-RELATED"/>
    <property type="match status" value="1"/>
</dbReference>
<keyword evidence="9 10" id="KW-1208">Phospholipid metabolism</keyword>
<evidence type="ECO:0000256" key="9">
    <source>
        <dbReference type="ARBA" id="ARBA00023264"/>
    </source>
</evidence>
<name>A0A1H2RDA6_9BACI</name>
<dbReference type="Proteomes" id="UP000199488">
    <property type="component" value="Unassembled WGS sequence"/>
</dbReference>
<feature type="transmembrane region" description="Helical" evidence="10">
    <location>
        <begin position="6"/>
        <end position="23"/>
    </location>
</feature>
<keyword evidence="7 10" id="KW-0472">Membrane</keyword>
<dbReference type="UniPathway" id="UPA00085"/>
<organism evidence="11 12">
    <name type="scientific">Marinococcus luteus</name>
    <dbReference type="NCBI Taxonomy" id="1122204"/>
    <lineage>
        <taxon>Bacteria</taxon>
        <taxon>Bacillati</taxon>
        <taxon>Bacillota</taxon>
        <taxon>Bacilli</taxon>
        <taxon>Bacillales</taxon>
        <taxon>Bacillaceae</taxon>
        <taxon>Marinococcus</taxon>
    </lineage>
</organism>
<comment type="subunit">
    <text evidence="10">Probably interacts with PlsX.</text>
</comment>
<feature type="transmembrane region" description="Helical" evidence="10">
    <location>
        <begin position="94"/>
        <end position="115"/>
    </location>
</feature>
<proteinExistence type="inferred from homology"/>
<dbReference type="GO" id="GO:0043772">
    <property type="term" value="F:acyl-phosphate glycerol-3-phosphate acyltransferase activity"/>
    <property type="evidence" value="ECO:0007669"/>
    <property type="project" value="UniProtKB-UniRule"/>
</dbReference>
<reference evidence="11 12" key="1">
    <citation type="submission" date="2016-10" db="EMBL/GenBank/DDBJ databases">
        <authorList>
            <person name="de Groot N.N."/>
        </authorList>
    </citation>
    <scope>NUCLEOTIDE SEQUENCE [LARGE SCALE GENOMIC DNA]</scope>
    <source>
        <strain evidence="11 12">DSM 23126</strain>
    </source>
</reference>
<keyword evidence="6 10" id="KW-0443">Lipid metabolism</keyword>
<evidence type="ECO:0000313" key="12">
    <source>
        <dbReference type="Proteomes" id="UP000199488"/>
    </source>
</evidence>
<gene>
    <name evidence="10" type="primary">plsY</name>
    <name evidence="11" type="ORF">SAMN05421781_0711</name>
</gene>
<feature type="transmembrane region" description="Helical" evidence="10">
    <location>
        <begin position="127"/>
        <end position="160"/>
    </location>
</feature>
<keyword evidence="8 10" id="KW-0594">Phospholipid biosynthesis</keyword>
<comment type="pathway">
    <text evidence="10">Lipid metabolism; phospholipid metabolism.</text>
</comment>
<comment type="similarity">
    <text evidence="10">Belongs to the PlsY family.</text>
</comment>
<dbReference type="GO" id="GO:0005886">
    <property type="term" value="C:plasma membrane"/>
    <property type="evidence" value="ECO:0007669"/>
    <property type="project" value="UniProtKB-SubCell"/>
</dbReference>
<dbReference type="Pfam" id="PF02660">
    <property type="entry name" value="G3P_acyltransf"/>
    <property type="match status" value="1"/>
</dbReference>
<keyword evidence="2 10" id="KW-0444">Lipid biosynthesis</keyword>
<evidence type="ECO:0000256" key="2">
    <source>
        <dbReference type="ARBA" id="ARBA00022516"/>
    </source>
</evidence>
<protein>
    <recommendedName>
        <fullName evidence="10">Glycerol-3-phosphate acyltransferase</fullName>
    </recommendedName>
    <alternativeName>
        <fullName evidence="10">Acyl-PO4 G3P acyltransferase</fullName>
    </alternativeName>
    <alternativeName>
        <fullName evidence="10">Acyl-phosphate--glycerol-3-phosphate acyltransferase</fullName>
    </alternativeName>
    <alternativeName>
        <fullName evidence="10">G3P acyltransferase</fullName>
        <shortName evidence="10">GPAT</shortName>
        <ecNumber evidence="10">2.3.1.275</ecNumber>
    </alternativeName>
    <alternativeName>
        <fullName evidence="10">Lysophosphatidic acid synthase</fullName>
        <shortName evidence="10">LPA synthase</shortName>
    </alternativeName>
</protein>
<sequence>MGVILAVVIGYLIGSVSFSYLFVQHIKKVDVRSVGSGNAGATNTRRILGTKWAVVVLLLDVLKGMVAVWLGFFFQWTASALLPGFLSLSQVDGLAPALGGLAAVLGHNWPVYFGFRGGKGVATAIGVISVLVFFPAIYVGIIAIAAIAVTGYVSLGSLLFAVLTPVAVFYTQSTNGHPETYLYLTVFLGLLSIWKHRTNIVRLLRGNESSLYKKSSEG</sequence>
<evidence type="ECO:0000256" key="6">
    <source>
        <dbReference type="ARBA" id="ARBA00023098"/>
    </source>
</evidence>
<keyword evidence="1 10" id="KW-1003">Cell membrane</keyword>
<evidence type="ECO:0000256" key="10">
    <source>
        <dbReference type="HAMAP-Rule" id="MF_01043"/>
    </source>
</evidence>
<keyword evidence="3 10" id="KW-0808">Transferase</keyword>